<keyword evidence="9" id="KW-0175">Coiled coil</keyword>
<gene>
    <name evidence="16" type="ORF">EC973_001369</name>
</gene>
<evidence type="ECO:0000259" key="15">
    <source>
        <dbReference type="PROSITE" id="PS52032"/>
    </source>
</evidence>
<dbReference type="PROSITE" id="PS50934">
    <property type="entry name" value="SWIRM"/>
    <property type="match status" value="1"/>
</dbReference>
<dbReference type="Pfam" id="PF00249">
    <property type="entry name" value="Myb_DNA-binding"/>
    <property type="match status" value="1"/>
</dbReference>
<dbReference type="PANTHER" id="PTHR12802">
    <property type="entry name" value="SWI/SNF COMPLEX-RELATED"/>
    <property type="match status" value="1"/>
</dbReference>
<feature type="domain" description="Myb-like" evidence="11">
    <location>
        <begin position="630"/>
        <end position="680"/>
    </location>
</feature>
<feature type="coiled-coil region" evidence="9">
    <location>
        <begin position="825"/>
        <end position="859"/>
    </location>
</feature>
<dbReference type="EMBL" id="JABAYA010000013">
    <property type="protein sequence ID" value="KAF7730851.1"/>
    <property type="molecule type" value="Genomic_DNA"/>
</dbReference>
<keyword evidence="6" id="KW-0804">Transcription</keyword>
<dbReference type="Pfam" id="PF16495">
    <property type="entry name" value="SWIRM-assoc_1"/>
    <property type="match status" value="1"/>
</dbReference>
<dbReference type="PROSITE" id="PS52032">
    <property type="entry name" value="MARR_BRCT_CHROMO"/>
    <property type="match status" value="1"/>
</dbReference>
<feature type="domain" description="Chromo" evidence="15">
    <location>
        <begin position="1"/>
        <end position="283"/>
    </location>
</feature>
<evidence type="ECO:0000256" key="9">
    <source>
        <dbReference type="SAM" id="Coils"/>
    </source>
</evidence>
<evidence type="ECO:0000313" key="17">
    <source>
        <dbReference type="Proteomes" id="UP000605846"/>
    </source>
</evidence>
<protein>
    <recommendedName>
        <fullName evidence="18">SWIRM-domain-containing protein</fullName>
    </recommendedName>
</protein>
<evidence type="ECO:0000256" key="8">
    <source>
        <dbReference type="PROSITE-ProRule" id="PRU00228"/>
    </source>
</evidence>
<feature type="region of interest" description="Disordered" evidence="10">
    <location>
        <begin position="265"/>
        <end position="300"/>
    </location>
</feature>
<dbReference type="GO" id="GO:0003677">
    <property type="term" value="F:DNA binding"/>
    <property type="evidence" value="ECO:0007669"/>
    <property type="project" value="UniProtKB-KW"/>
</dbReference>
<evidence type="ECO:0008006" key="18">
    <source>
        <dbReference type="Google" id="ProtNLM"/>
    </source>
</evidence>
<proteinExistence type="predicted"/>
<evidence type="ECO:0000256" key="5">
    <source>
        <dbReference type="ARBA" id="ARBA00023125"/>
    </source>
</evidence>
<dbReference type="GO" id="GO:0016514">
    <property type="term" value="C:SWI/SNF complex"/>
    <property type="evidence" value="ECO:0007669"/>
    <property type="project" value="TreeGrafter"/>
</dbReference>
<feature type="domain" description="SANT" evidence="14">
    <location>
        <begin position="636"/>
        <end position="684"/>
    </location>
</feature>
<keyword evidence="2 8" id="KW-0863">Zinc-finger</keyword>
<feature type="domain" description="ZZ-type" evidence="12">
    <location>
        <begin position="576"/>
        <end position="630"/>
    </location>
</feature>
<dbReference type="PROSITE" id="PS51293">
    <property type="entry name" value="SANT"/>
    <property type="match status" value="1"/>
</dbReference>
<dbReference type="FunFam" id="1.10.10.60:FF:000014">
    <property type="entry name" value="SWI/SNF complex subunit SMARCC2 isoform C"/>
    <property type="match status" value="1"/>
</dbReference>
<accession>A0A8H7BWR3</accession>
<dbReference type="Pfam" id="PF16496">
    <property type="entry name" value="SWIRM-assoc_2"/>
    <property type="match status" value="1"/>
</dbReference>
<dbReference type="PROSITE" id="PS50090">
    <property type="entry name" value="MYB_LIKE"/>
    <property type="match status" value="1"/>
</dbReference>
<dbReference type="InterPro" id="IPR049898">
    <property type="entry name" value="MARR_BRCT_CHROMO"/>
</dbReference>
<feature type="compositionally biased region" description="Polar residues" evidence="10">
    <location>
        <begin position="380"/>
        <end position="391"/>
    </location>
</feature>
<keyword evidence="17" id="KW-1185">Reference proteome</keyword>
<evidence type="ECO:0000256" key="4">
    <source>
        <dbReference type="ARBA" id="ARBA00023015"/>
    </source>
</evidence>
<dbReference type="InterPro" id="IPR036388">
    <property type="entry name" value="WH-like_DNA-bd_sf"/>
</dbReference>
<feature type="region of interest" description="Disordered" evidence="10">
    <location>
        <begin position="315"/>
        <end position="355"/>
    </location>
</feature>
<dbReference type="Proteomes" id="UP000605846">
    <property type="component" value="Unassembled WGS sequence"/>
</dbReference>
<dbReference type="PANTHER" id="PTHR12802:SF41">
    <property type="entry name" value="BRAHMA ASSOCIATED PROTEIN 155 KDA"/>
    <property type="match status" value="1"/>
</dbReference>
<dbReference type="GO" id="GO:0008270">
    <property type="term" value="F:zinc ion binding"/>
    <property type="evidence" value="ECO:0007669"/>
    <property type="project" value="UniProtKB-KW"/>
</dbReference>
<dbReference type="InterPro" id="IPR032451">
    <property type="entry name" value="SMARCC_C"/>
</dbReference>
<dbReference type="InterPro" id="IPR032450">
    <property type="entry name" value="SMARCC_N"/>
</dbReference>
<dbReference type="PROSITE" id="PS50135">
    <property type="entry name" value="ZF_ZZ_2"/>
    <property type="match status" value="1"/>
</dbReference>
<feature type="compositionally biased region" description="Basic and acidic residues" evidence="10">
    <location>
        <begin position="738"/>
        <end position="747"/>
    </location>
</feature>
<evidence type="ECO:0000256" key="2">
    <source>
        <dbReference type="ARBA" id="ARBA00022771"/>
    </source>
</evidence>
<dbReference type="AlphaFoldDB" id="A0A8H7BWR3"/>
<dbReference type="Gene3D" id="1.10.10.10">
    <property type="entry name" value="Winged helix-like DNA-binding domain superfamily/Winged helix DNA-binding domain"/>
    <property type="match status" value="1"/>
</dbReference>
<sequence>MAGGNPKGTGLDPSYYELPETIACFESIRGPLLAELQPQQRDISFDARDLSVLTGQLQQFQADFLGIHNRPANAPLRIPAKLFKLHEKRRLSKESPLYTILLAAFTYRISNSWRKWDFTNPSKKSKNSELIQFIRSFLIRTKIIIPPRIAFADSMSEATKKALVPLARKIEAQVVDKVKDATHVLYGQLHQYGGSEEEWFRTLEKKDSKVLVHWWYHPDSYDNWLVQTDQFADPEEAPDHDGPWHIIARWLQDSVKFNELMNEEDYEELEVDSPEPEQNEGRRTVEPQSDAVSVTSEMPSSSVTDVLELVSAPPLPVLNKGHEPEVRIRDIESERPQLGSRQRKNEFEPYSNGDITNISQYTETYIEYPKRPAKKRKLNESTTQNSDASADTTKEASVQKADIAMSDISAICQSAPYDYDNLTMPSWFDISTVHAIEKLSLPEFFKDESDKGMQEYKLYRDYMIQAYQANPDYYLTVAACKAKFDIDLVVLVRIHSFLELNGLINSQVDPRRRIFDPCIDSEPDAGVRTKSQRDFKNVENVTMQYLRDLIFDSSLSASAKSAWDVKIEDPINPDKRKYYSCTNCNVDCSTVRYQSLKYKDVQVCINCFLEGRFTATTSSGDFLRVEDISERDMTEDDWNEEETLRLLEGIERYDDNWMLISEHVGTRSKEQCITQFLQLPITDEFLAAQTADKELEELPFGNHPNPVMTMIAFLSGHINPGVGSAAAKTALKELLQSDDAKNNHVEAEEKEAEEEEIDIDAEDQQHQQSGAKEAFSKQTMKRATTAALQSAVEQARKLASYEEEEIQHWTRLAVKTLIDKLCLKVQQYEELENSLGAELAELDKQRAVLQSSIDALSKKQFVNSGSSFGTDQ</sequence>
<comment type="caution">
    <text evidence="16">The sequence shown here is derived from an EMBL/GenBank/DDBJ whole genome shotgun (WGS) entry which is preliminary data.</text>
</comment>
<dbReference type="GO" id="GO:0045893">
    <property type="term" value="P:positive regulation of DNA-templated transcription"/>
    <property type="evidence" value="ECO:0007669"/>
    <property type="project" value="TreeGrafter"/>
</dbReference>
<dbReference type="InterPro" id="IPR009057">
    <property type="entry name" value="Homeodomain-like_sf"/>
</dbReference>
<feature type="compositionally biased region" description="Basic and acidic residues" evidence="10">
    <location>
        <begin position="320"/>
        <end position="335"/>
    </location>
</feature>
<organism evidence="16 17">
    <name type="scientific">Apophysomyces ossiformis</name>
    <dbReference type="NCBI Taxonomy" id="679940"/>
    <lineage>
        <taxon>Eukaryota</taxon>
        <taxon>Fungi</taxon>
        <taxon>Fungi incertae sedis</taxon>
        <taxon>Mucoromycota</taxon>
        <taxon>Mucoromycotina</taxon>
        <taxon>Mucoromycetes</taxon>
        <taxon>Mucorales</taxon>
        <taxon>Mucorineae</taxon>
        <taxon>Mucoraceae</taxon>
        <taxon>Apophysomyces</taxon>
    </lineage>
</organism>
<feature type="region of interest" description="Disordered" evidence="10">
    <location>
        <begin position="737"/>
        <end position="764"/>
    </location>
</feature>
<evidence type="ECO:0000259" key="11">
    <source>
        <dbReference type="PROSITE" id="PS50090"/>
    </source>
</evidence>
<dbReference type="GO" id="GO:0042393">
    <property type="term" value="F:histone binding"/>
    <property type="evidence" value="ECO:0007669"/>
    <property type="project" value="TreeGrafter"/>
</dbReference>
<evidence type="ECO:0000256" key="1">
    <source>
        <dbReference type="ARBA" id="ARBA00022723"/>
    </source>
</evidence>
<feature type="compositionally biased region" description="Acidic residues" evidence="10">
    <location>
        <begin position="748"/>
        <end position="762"/>
    </location>
</feature>
<dbReference type="InterPro" id="IPR007526">
    <property type="entry name" value="SWIRM"/>
</dbReference>
<feature type="compositionally biased region" description="Polar residues" evidence="10">
    <location>
        <begin position="286"/>
        <end position="300"/>
    </location>
</feature>
<evidence type="ECO:0000256" key="7">
    <source>
        <dbReference type="ARBA" id="ARBA00023242"/>
    </source>
</evidence>
<dbReference type="SMART" id="SM00717">
    <property type="entry name" value="SANT"/>
    <property type="match status" value="1"/>
</dbReference>
<keyword evidence="3" id="KW-0862">Zinc</keyword>
<dbReference type="InterPro" id="IPR017884">
    <property type="entry name" value="SANT_dom"/>
</dbReference>
<evidence type="ECO:0000259" key="14">
    <source>
        <dbReference type="PROSITE" id="PS51293"/>
    </source>
</evidence>
<evidence type="ECO:0000259" key="13">
    <source>
        <dbReference type="PROSITE" id="PS50934"/>
    </source>
</evidence>
<reference evidence="16" key="1">
    <citation type="submission" date="2020-01" db="EMBL/GenBank/DDBJ databases">
        <title>Genome Sequencing of Three Apophysomyces-Like Fungal Strains Confirms a Novel Fungal Genus in the Mucoromycota with divergent Burkholderia-like Endosymbiotic Bacteria.</title>
        <authorList>
            <person name="Stajich J.E."/>
            <person name="Macias A.M."/>
            <person name="Carter-House D."/>
            <person name="Lovett B."/>
            <person name="Kasson L.R."/>
            <person name="Berry K."/>
            <person name="Grigoriev I."/>
            <person name="Chang Y."/>
            <person name="Spatafora J."/>
            <person name="Kasson M.T."/>
        </authorList>
    </citation>
    <scope>NUCLEOTIDE SEQUENCE</scope>
    <source>
        <strain evidence="16">NRRL A-21654</strain>
    </source>
</reference>
<dbReference type="OrthoDB" id="118550at2759"/>
<keyword evidence="7" id="KW-0539">Nucleus</keyword>
<evidence type="ECO:0000256" key="6">
    <source>
        <dbReference type="ARBA" id="ARBA00023163"/>
    </source>
</evidence>
<evidence type="ECO:0000259" key="12">
    <source>
        <dbReference type="PROSITE" id="PS50135"/>
    </source>
</evidence>
<evidence type="ECO:0000313" key="16">
    <source>
        <dbReference type="EMBL" id="KAF7730851.1"/>
    </source>
</evidence>
<keyword evidence="1" id="KW-0479">Metal-binding</keyword>
<name>A0A8H7BWR3_9FUNG</name>
<dbReference type="CDD" id="cd00167">
    <property type="entry name" value="SANT"/>
    <property type="match status" value="1"/>
</dbReference>
<dbReference type="SUPFAM" id="SSF46689">
    <property type="entry name" value="Homeodomain-like"/>
    <property type="match status" value="2"/>
</dbReference>
<dbReference type="FunFam" id="1.10.10.10:FF:000020">
    <property type="entry name" value="SWI/SNF complex subunit SMARCC2 isoform c"/>
    <property type="match status" value="1"/>
</dbReference>
<keyword evidence="4" id="KW-0805">Transcription regulation</keyword>
<dbReference type="Gene3D" id="1.10.10.60">
    <property type="entry name" value="Homeodomain-like"/>
    <property type="match status" value="1"/>
</dbReference>
<dbReference type="SMART" id="SM00291">
    <property type="entry name" value="ZnF_ZZ"/>
    <property type="match status" value="1"/>
</dbReference>
<evidence type="ECO:0000256" key="3">
    <source>
        <dbReference type="ARBA" id="ARBA00022833"/>
    </source>
</evidence>
<feature type="region of interest" description="Disordered" evidence="10">
    <location>
        <begin position="372"/>
        <end position="395"/>
    </location>
</feature>
<dbReference type="SUPFAM" id="SSF52113">
    <property type="entry name" value="BRCT domain"/>
    <property type="match status" value="1"/>
</dbReference>
<keyword evidence="5" id="KW-0238">DNA-binding</keyword>
<dbReference type="InterPro" id="IPR036420">
    <property type="entry name" value="BRCT_dom_sf"/>
</dbReference>
<feature type="domain" description="SWIRM" evidence="13">
    <location>
        <begin position="419"/>
        <end position="515"/>
    </location>
</feature>
<dbReference type="InterPro" id="IPR001005">
    <property type="entry name" value="SANT/Myb"/>
</dbReference>
<evidence type="ECO:0000256" key="10">
    <source>
        <dbReference type="SAM" id="MobiDB-lite"/>
    </source>
</evidence>
<dbReference type="InterPro" id="IPR000433">
    <property type="entry name" value="Znf_ZZ"/>
</dbReference>
<dbReference type="Pfam" id="PF04433">
    <property type="entry name" value="SWIRM"/>
    <property type="match status" value="1"/>
</dbReference>
<feature type="compositionally biased region" description="Acidic residues" evidence="10">
    <location>
        <begin position="265"/>
        <end position="278"/>
    </location>
</feature>